<proteinExistence type="predicted"/>
<reference evidence="2" key="1">
    <citation type="journal article" date="2020" name="Stud. Mycol.">
        <title>101 Dothideomycetes genomes: a test case for predicting lifestyles and emergence of pathogens.</title>
        <authorList>
            <person name="Haridas S."/>
            <person name="Albert R."/>
            <person name="Binder M."/>
            <person name="Bloem J."/>
            <person name="Labutti K."/>
            <person name="Salamov A."/>
            <person name="Andreopoulos B."/>
            <person name="Baker S."/>
            <person name="Barry K."/>
            <person name="Bills G."/>
            <person name="Bluhm B."/>
            <person name="Cannon C."/>
            <person name="Castanera R."/>
            <person name="Culley D."/>
            <person name="Daum C."/>
            <person name="Ezra D."/>
            <person name="Gonzalez J."/>
            <person name="Henrissat B."/>
            <person name="Kuo A."/>
            <person name="Liang C."/>
            <person name="Lipzen A."/>
            <person name="Lutzoni F."/>
            <person name="Magnuson J."/>
            <person name="Mondo S."/>
            <person name="Nolan M."/>
            <person name="Ohm R."/>
            <person name="Pangilinan J."/>
            <person name="Park H.-J."/>
            <person name="Ramirez L."/>
            <person name="Alfaro M."/>
            <person name="Sun H."/>
            <person name="Tritt A."/>
            <person name="Yoshinaga Y."/>
            <person name="Zwiers L.-H."/>
            <person name="Turgeon B."/>
            <person name="Goodwin S."/>
            <person name="Spatafora J."/>
            <person name="Crous P."/>
            <person name="Grigoriev I."/>
        </authorList>
    </citation>
    <scope>NUCLEOTIDE SEQUENCE</scope>
    <source>
        <strain evidence="2">SCOH1-5</strain>
    </source>
</reference>
<dbReference type="Proteomes" id="UP000799539">
    <property type="component" value="Unassembled WGS sequence"/>
</dbReference>
<dbReference type="PANTHER" id="PTHR32487">
    <property type="entry name" value="3-OXO-DELTA(4,5)-STEROID 5-BETA-REDUCTASE"/>
    <property type="match status" value="1"/>
</dbReference>
<dbReference type="AlphaFoldDB" id="A0A6A6EXR2"/>
<dbReference type="Pfam" id="PF22917">
    <property type="entry name" value="PRISE"/>
    <property type="match status" value="1"/>
</dbReference>
<dbReference type="PANTHER" id="PTHR32487:SF8">
    <property type="entry name" value="NAD-DEPENDENT EPIMERASE_DEHYDRATASE DOMAIN-CONTAINING PROTEIN"/>
    <property type="match status" value="1"/>
</dbReference>
<keyword evidence="3" id="KW-1185">Reference proteome</keyword>
<gene>
    <name evidence="2" type="ORF">CERZMDRAFT_53550</name>
</gene>
<accession>A0A6A6EXR2</accession>
<dbReference type="InterPro" id="IPR036291">
    <property type="entry name" value="NAD(P)-bd_dom_sf"/>
</dbReference>
<evidence type="ECO:0000313" key="3">
    <source>
        <dbReference type="Proteomes" id="UP000799539"/>
    </source>
</evidence>
<feature type="domain" description="PRISE-like Rossmann-fold" evidence="1">
    <location>
        <begin position="6"/>
        <end position="390"/>
    </location>
</feature>
<evidence type="ECO:0000313" key="2">
    <source>
        <dbReference type="EMBL" id="KAF2206242.1"/>
    </source>
</evidence>
<protein>
    <recommendedName>
        <fullName evidence="1">PRISE-like Rossmann-fold domain-containing protein</fullName>
    </recommendedName>
</protein>
<dbReference type="OrthoDB" id="1731983at2759"/>
<dbReference type="Gene3D" id="3.40.50.720">
    <property type="entry name" value="NAD(P)-binding Rossmann-like Domain"/>
    <property type="match status" value="1"/>
</dbReference>
<dbReference type="CDD" id="cd08948">
    <property type="entry name" value="5beta-POR_like_SDR_a"/>
    <property type="match status" value="1"/>
</dbReference>
<dbReference type="InterPro" id="IPR055222">
    <property type="entry name" value="PRISE-like_Rossmann-fold"/>
</dbReference>
<sequence>MMSKHALIFGASGIQGWAVTNQLLHGYPDPETFGKITALTHRPMRGHTFWPRNPKLQLVSDIDLQRDDVEQQLAARVPDIATVTTVFFFAYIFNHDRHQEVAINLKALKHAITAVEALSRRLSFAVHATGTKAYGVHLMEEFPFRHQLPLTEELPSIPEPHRSKLFYFAQTDWLAEHSREKSWTYCVLRPDVIVGYVPNGNTYCLALIIAQFLALYREINGGGAKCPFPRSLGSWDCLSNDSGQDTIARFAIHAALHPEHCGAGQAFNVASRRSPLSWSKRWPVLCEFFGLEGAPPPIGKEVLISQYLADHAVEWARLEASRGLVSAGEVNAKSALMLGHGILASMDFDRQLSLARMHRAWSLGSKSEESTTEEIWWTAFRRFRDAKMIP</sequence>
<dbReference type="SUPFAM" id="SSF51735">
    <property type="entry name" value="NAD(P)-binding Rossmann-fold domains"/>
    <property type="match status" value="1"/>
</dbReference>
<name>A0A6A6EXR2_9PEZI</name>
<dbReference type="EMBL" id="ML992731">
    <property type="protein sequence ID" value="KAF2206242.1"/>
    <property type="molecule type" value="Genomic_DNA"/>
</dbReference>
<evidence type="ECO:0000259" key="1">
    <source>
        <dbReference type="Pfam" id="PF22917"/>
    </source>
</evidence>
<organism evidence="2 3">
    <name type="scientific">Cercospora zeae-maydis SCOH1-5</name>
    <dbReference type="NCBI Taxonomy" id="717836"/>
    <lineage>
        <taxon>Eukaryota</taxon>
        <taxon>Fungi</taxon>
        <taxon>Dikarya</taxon>
        <taxon>Ascomycota</taxon>
        <taxon>Pezizomycotina</taxon>
        <taxon>Dothideomycetes</taxon>
        <taxon>Dothideomycetidae</taxon>
        <taxon>Mycosphaerellales</taxon>
        <taxon>Mycosphaerellaceae</taxon>
        <taxon>Cercospora</taxon>
    </lineage>
</organism>